<dbReference type="STRING" id="35814.BBB42_09885"/>
<gene>
    <name evidence="1" type="ORF">L497_1301</name>
</gene>
<comment type="caution">
    <text evidence="1">The sequence shown here is derived from an EMBL/GenBank/DDBJ whole genome shotgun (WGS) entry which is preliminary data.</text>
</comment>
<dbReference type="GO" id="GO:0005737">
    <property type="term" value="C:cytoplasm"/>
    <property type="evidence" value="ECO:0007669"/>
    <property type="project" value="TreeGrafter"/>
</dbReference>
<name>A0A158M951_9BORD</name>
<dbReference type="RefSeq" id="WP_017685578.1">
    <property type="nucleotide sequence ID" value="NZ_JFZZ01000035.1"/>
</dbReference>
<evidence type="ECO:0000313" key="1">
    <source>
        <dbReference type="EMBL" id="KAK96795.1"/>
    </source>
</evidence>
<dbReference type="GeneID" id="93119862"/>
<dbReference type="SUPFAM" id="SSF56529">
    <property type="entry name" value="FAH"/>
    <property type="match status" value="1"/>
</dbReference>
<organism evidence="1 2">
    <name type="scientific">Bordetella holmesii CDC-H585-BH</name>
    <dbReference type="NCBI Taxonomy" id="1331206"/>
    <lineage>
        <taxon>Bacteria</taxon>
        <taxon>Pseudomonadati</taxon>
        <taxon>Pseudomonadota</taxon>
        <taxon>Betaproteobacteria</taxon>
        <taxon>Burkholderiales</taxon>
        <taxon>Alcaligenaceae</taxon>
        <taxon>Bordetella</taxon>
    </lineage>
</organism>
<dbReference type="EMBL" id="JFZZ01000035">
    <property type="protein sequence ID" value="KAK96795.1"/>
    <property type="molecule type" value="Genomic_DNA"/>
</dbReference>
<protein>
    <submittedName>
        <fullName evidence="1">FAH family protein</fullName>
    </submittedName>
</protein>
<evidence type="ECO:0000313" key="2">
    <source>
        <dbReference type="Proteomes" id="UP000026682"/>
    </source>
</evidence>
<reference evidence="1 2" key="1">
    <citation type="submission" date="2014-03" db="EMBL/GenBank/DDBJ databases">
        <title>Genome sequence of Bordetella holmseii.</title>
        <authorList>
            <person name="Harvill E."/>
            <person name="Goodfield L.L."/>
            <person name="Ivanov Y."/>
            <person name="Meyer J.A."/>
            <person name="Newth C."/>
            <person name="Cassiday P."/>
            <person name="Tondella M.L."/>
            <person name="Liao P."/>
            <person name="Zimmerman J."/>
            <person name="Meert K."/>
            <person name="Wessel D."/>
            <person name="Berger J."/>
            <person name="Dean J.M."/>
            <person name="Holubkov R."/>
            <person name="Burr J."/>
            <person name="Liu T."/>
            <person name="Brinkac L.M."/>
            <person name="Sanka R."/>
            <person name="Kim M."/>
            <person name="Losada L."/>
        </authorList>
    </citation>
    <scope>NUCLEOTIDE SEQUENCE [LARGE SCALE GENOMIC DNA]</scope>
    <source>
        <strain evidence="1 2">CDC-H585-BH</strain>
    </source>
</reference>
<dbReference type="AlphaFoldDB" id="A0A158M951"/>
<proteinExistence type="predicted"/>
<dbReference type="Proteomes" id="UP000026682">
    <property type="component" value="Unassembled WGS sequence"/>
</dbReference>
<dbReference type="InterPro" id="IPR050772">
    <property type="entry name" value="Hydratase-Decarb/MhpD_sf"/>
</dbReference>
<dbReference type="PANTHER" id="PTHR30143:SF0">
    <property type="entry name" value="2-KETO-4-PENTENOATE HYDRATASE"/>
    <property type="match status" value="1"/>
</dbReference>
<dbReference type="InterPro" id="IPR036663">
    <property type="entry name" value="Fumarylacetoacetase_C_sf"/>
</dbReference>
<dbReference type="PATRIC" id="fig|1331206.3.peg.824"/>
<dbReference type="PANTHER" id="PTHR30143">
    <property type="entry name" value="ACID HYDRATASE"/>
    <property type="match status" value="1"/>
</dbReference>
<sequence>MTETIQFYPGAPAAARLLRQARHKPGERLPETCRPATQGQALSVQQAQAALRLVEGDPIAGWKCGLPQDGKLKLAPIYVSGLRQAGAISLGQDTVRIEPEIAFELTADLPPRARPYSEHEIDDAVGNARLALEILGSRYLRPEALPHAELLADHLYNNGLVLGPAIDQPAPQSLSLTLQIEGQPACELAGRHPDGAPRAGLYWLVNFLSENGLGLVAGQHIITGSYAGYLDIPAQGKISLTYGQLGQLHLELTPCPPG</sequence>
<dbReference type="Gene3D" id="3.90.850.10">
    <property type="entry name" value="Fumarylacetoacetase-like, C-terminal domain"/>
    <property type="match status" value="1"/>
</dbReference>
<dbReference type="GO" id="GO:0008684">
    <property type="term" value="F:2-oxopent-4-enoate hydratase activity"/>
    <property type="evidence" value="ECO:0007669"/>
    <property type="project" value="TreeGrafter"/>
</dbReference>
<accession>A0A158M951</accession>